<dbReference type="GO" id="GO:0008422">
    <property type="term" value="F:beta-glucosidase activity"/>
    <property type="evidence" value="ECO:0007669"/>
    <property type="project" value="UniProtKB-EC"/>
</dbReference>
<accession>D8LQW6</accession>
<dbReference type="InParanoid" id="D8LQW6"/>
<keyword evidence="10" id="KW-1185">Reference proteome</keyword>
<feature type="region of interest" description="Disordered" evidence="8">
    <location>
        <begin position="79"/>
        <end position="110"/>
    </location>
</feature>
<evidence type="ECO:0000256" key="5">
    <source>
        <dbReference type="PROSITE-ProRule" id="PRU10055"/>
    </source>
</evidence>
<dbReference type="Gene3D" id="3.20.20.80">
    <property type="entry name" value="Glycosidases"/>
    <property type="match status" value="2"/>
</dbReference>
<dbReference type="PROSITE" id="PS00572">
    <property type="entry name" value="GLYCOSYL_HYDROL_F1_1"/>
    <property type="match status" value="1"/>
</dbReference>
<dbReference type="Proteomes" id="UP000002630">
    <property type="component" value="Linkage Group LG18"/>
</dbReference>
<dbReference type="InterPro" id="IPR001360">
    <property type="entry name" value="Glyco_hydro_1"/>
</dbReference>
<feature type="active site" description="Nucleophile" evidence="5">
    <location>
        <position position="303"/>
    </location>
</feature>
<dbReference type="STRING" id="2880.D8LQW6"/>
<evidence type="ECO:0000313" key="9">
    <source>
        <dbReference type="EMBL" id="CBN77639.1"/>
    </source>
</evidence>
<dbReference type="InterPro" id="IPR017853">
    <property type="entry name" value="GH"/>
</dbReference>
<dbReference type="eggNOG" id="KOG0626">
    <property type="taxonomic scope" value="Eukaryota"/>
</dbReference>
<dbReference type="PROSITE" id="PS00653">
    <property type="entry name" value="GLYCOSYL_HYDROL_F1_2"/>
    <property type="match status" value="1"/>
</dbReference>
<evidence type="ECO:0000313" key="10">
    <source>
        <dbReference type="Proteomes" id="UP000002630"/>
    </source>
</evidence>
<dbReference type="PANTHER" id="PTHR10353">
    <property type="entry name" value="GLYCOSYL HYDROLASE"/>
    <property type="match status" value="1"/>
</dbReference>
<evidence type="ECO:0000256" key="3">
    <source>
        <dbReference type="ARBA" id="ARBA00022801"/>
    </source>
</evidence>
<dbReference type="InterPro" id="IPR018120">
    <property type="entry name" value="Glyco_hydro_1_AS"/>
</dbReference>
<dbReference type="PRINTS" id="PR00131">
    <property type="entry name" value="GLHYDRLASE1"/>
</dbReference>
<keyword evidence="3 7" id="KW-0378">Hydrolase</keyword>
<evidence type="ECO:0000256" key="2">
    <source>
        <dbReference type="ARBA" id="ARBA00012744"/>
    </source>
</evidence>
<dbReference type="GO" id="GO:0005975">
    <property type="term" value="P:carbohydrate metabolic process"/>
    <property type="evidence" value="ECO:0007669"/>
    <property type="project" value="InterPro"/>
</dbReference>
<evidence type="ECO:0000256" key="6">
    <source>
        <dbReference type="RuleBase" id="RU003690"/>
    </source>
</evidence>
<evidence type="ECO:0000256" key="1">
    <source>
        <dbReference type="ARBA" id="ARBA00010838"/>
    </source>
</evidence>
<dbReference type="InterPro" id="IPR033132">
    <property type="entry name" value="GH_1_N_CS"/>
</dbReference>
<dbReference type="EMBL" id="FN649743">
    <property type="protein sequence ID" value="CBN77639.1"/>
    <property type="molecule type" value="Genomic_DNA"/>
</dbReference>
<dbReference type="SUPFAM" id="SSF51445">
    <property type="entry name" value="(Trans)glycosidases"/>
    <property type="match status" value="1"/>
</dbReference>
<feature type="compositionally biased region" description="Low complexity" evidence="8">
    <location>
        <begin position="486"/>
        <end position="495"/>
    </location>
</feature>
<protein>
    <recommendedName>
        <fullName evidence="2">beta-glucosidase</fullName>
        <ecNumber evidence="2">3.2.1.21</ecNumber>
    </recommendedName>
</protein>
<dbReference type="PANTHER" id="PTHR10353:SF36">
    <property type="entry name" value="LP05116P"/>
    <property type="match status" value="1"/>
</dbReference>
<organism evidence="9 10">
    <name type="scientific">Ectocarpus siliculosus</name>
    <name type="common">Brown alga</name>
    <name type="synonym">Conferva siliculosa</name>
    <dbReference type="NCBI Taxonomy" id="2880"/>
    <lineage>
        <taxon>Eukaryota</taxon>
        <taxon>Sar</taxon>
        <taxon>Stramenopiles</taxon>
        <taxon>Ochrophyta</taxon>
        <taxon>PX clade</taxon>
        <taxon>Phaeophyceae</taxon>
        <taxon>Ectocarpales</taxon>
        <taxon>Ectocarpaceae</taxon>
        <taxon>Ectocarpus</taxon>
    </lineage>
</organism>
<gene>
    <name evidence="9" type="ORF">Esi_0061_0010</name>
</gene>
<dbReference type="EMBL" id="FN648830">
    <property type="protein sequence ID" value="CBN77639.1"/>
    <property type="molecule type" value="Genomic_DNA"/>
</dbReference>
<feature type="compositionally biased region" description="Gly residues" evidence="8">
    <location>
        <begin position="468"/>
        <end position="477"/>
    </location>
</feature>
<feature type="region of interest" description="Disordered" evidence="8">
    <location>
        <begin position="468"/>
        <end position="495"/>
    </location>
</feature>
<dbReference type="AlphaFoldDB" id="D8LQW6"/>
<comment type="similarity">
    <text evidence="1 6">Belongs to the glycosyl hydrolase 1 family.</text>
</comment>
<dbReference type="EC" id="3.2.1.21" evidence="2"/>
<feature type="compositionally biased region" description="Polar residues" evidence="8">
    <location>
        <begin position="328"/>
        <end position="343"/>
    </location>
</feature>
<feature type="region of interest" description="Disordered" evidence="8">
    <location>
        <begin position="325"/>
        <end position="347"/>
    </location>
</feature>
<evidence type="ECO:0000256" key="8">
    <source>
        <dbReference type="SAM" id="MobiDB-lite"/>
    </source>
</evidence>
<reference evidence="9 10" key="1">
    <citation type="journal article" date="2010" name="Nature">
        <title>The Ectocarpus genome and the independent evolution of multicellularity in brown algae.</title>
        <authorList>
            <person name="Cock J.M."/>
            <person name="Sterck L."/>
            <person name="Rouze P."/>
            <person name="Scornet D."/>
            <person name="Allen A.E."/>
            <person name="Amoutzias G."/>
            <person name="Anthouard V."/>
            <person name="Artiguenave F."/>
            <person name="Aury J.M."/>
            <person name="Badger J.H."/>
            <person name="Beszteri B."/>
            <person name="Billiau K."/>
            <person name="Bonnet E."/>
            <person name="Bothwell J.H."/>
            <person name="Bowler C."/>
            <person name="Boyen C."/>
            <person name="Brownlee C."/>
            <person name="Carrano C.J."/>
            <person name="Charrier B."/>
            <person name="Cho G.Y."/>
            <person name="Coelho S.M."/>
            <person name="Collen J."/>
            <person name="Corre E."/>
            <person name="Da Silva C."/>
            <person name="Delage L."/>
            <person name="Delaroque N."/>
            <person name="Dittami S.M."/>
            <person name="Doulbeau S."/>
            <person name="Elias M."/>
            <person name="Farnham G."/>
            <person name="Gachon C.M."/>
            <person name="Gschloessl B."/>
            <person name="Heesch S."/>
            <person name="Jabbari K."/>
            <person name="Jubin C."/>
            <person name="Kawai H."/>
            <person name="Kimura K."/>
            <person name="Kloareg B."/>
            <person name="Kupper F.C."/>
            <person name="Lang D."/>
            <person name="Le Bail A."/>
            <person name="Leblanc C."/>
            <person name="Lerouge P."/>
            <person name="Lohr M."/>
            <person name="Lopez P.J."/>
            <person name="Martens C."/>
            <person name="Maumus F."/>
            <person name="Michel G."/>
            <person name="Miranda-Saavedra D."/>
            <person name="Morales J."/>
            <person name="Moreau H."/>
            <person name="Motomura T."/>
            <person name="Nagasato C."/>
            <person name="Napoli C.A."/>
            <person name="Nelson D.R."/>
            <person name="Nyvall-Collen P."/>
            <person name="Peters A.F."/>
            <person name="Pommier C."/>
            <person name="Potin P."/>
            <person name="Poulain J."/>
            <person name="Quesneville H."/>
            <person name="Read B."/>
            <person name="Rensing S.A."/>
            <person name="Ritter A."/>
            <person name="Rousvoal S."/>
            <person name="Samanta M."/>
            <person name="Samson G."/>
            <person name="Schroeder D.C."/>
            <person name="Segurens B."/>
            <person name="Strittmatter M."/>
            <person name="Tonon T."/>
            <person name="Tregear J.W."/>
            <person name="Valentin K."/>
            <person name="von Dassow P."/>
            <person name="Yamagishi T."/>
            <person name="Van de Peer Y."/>
            <person name="Wincker P."/>
        </authorList>
    </citation>
    <scope>NUCLEOTIDE SEQUENCE [LARGE SCALE GENOMIC DNA]</scope>
    <source>
        <strain evidence="10">Ec32 / CCAP1310/4</strain>
    </source>
</reference>
<name>D8LQW6_ECTSI</name>
<proteinExistence type="inferred from homology"/>
<evidence type="ECO:0000256" key="4">
    <source>
        <dbReference type="ARBA" id="ARBA00023295"/>
    </source>
</evidence>
<sequence>MLRRAAAAATAAVPVTRTQSLALAAWSAACFVAVSLLTAANASRRPLYWKWHHLDTGADELRFPEGFLWGVSTAAHQIEGGNDNNQWSRWENTERPEGQPPTVKGGAKSGKACEHWDRLGEDLRLIQGLGVGSYRFSIEWSKVEPRQGEFDQVYIALHEEAAAAGREVEVGIVKDPVPVPPLPLVQRPRPPPRLAVRQTLQPACDVIIEFLKTGRYRWWVPFCASVRFTDGRAPKANDFVGLNYYSHYYASLWNVIFEPDMEEKLRALPAETMTDMPHCIYPEGLYCALKAMSAIGHPIYVTENGIADADDTRRRWVLSNRHSENTVRPDQQVGSATENQANRGSRPKDQIRRLYLKRYLYALSRAIKDGCDVRGYFYWSLYDNFEWCEGYGPRFGLYEVDFDTQRRTLRDSSKYYVEVVKKHSAKKASSGLAPDTAAVVGEGNIIGSRAAIYHKLKSSANVSEYVLQGGGGGAEPGEGGERDGAGEPPAGYSIV</sequence>
<dbReference type="PROSITE" id="PS51257">
    <property type="entry name" value="PROKAR_LIPOPROTEIN"/>
    <property type="match status" value="1"/>
</dbReference>
<dbReference type="Pfam" id="PF00232">
    <property type="entry name" value="Glyco_hydro_1"/>
    <property type="match status" value="3"/>
</dbReference>
<keyword evidence="4 7" id="KW-0326">Glycosidase</keyword>
<evidence type="ECO:0000256" key="7">
    <source>
        <dbReference type="RuleBase" id="RU004468"/>
    </source>
</evidence>
<dbReference type="OrthoDB" id="65569at2759"/>
<dbReference type="OMA" id="WENTERP"/>